<proteinExistence type="predicted"/>
<dbReference type="InterPro" id="IPR019050">
    <property type="entry name" value="FDF_dom"/>
</dbReference>
<dbReference type="InterPro" id="IPR025609">
    <property type="entry name" value="Lsm14-like_N"/>
</dbReference>
<dbReference type="STRING" id="1280837.A0A316VKE8"/>
<dbReference type="InParanoid" id="A0A316VKE8"/>
<evidence type="ECO:0000259" key="2">
    <source>
        <dbReference type="PROSITE" id="PS51512"/>
    </source>
</evidence>
<dbReference type="PROSITE" id="PS51512">
    <property type="entry name" value="DFDF"/>
    <property type="match status" value="1"/>
</dbReference>
<sequence length="385" mass="41495">MSSFLGSRVSIQLQRGGQLQGKIVHIDGNTGSLSIEQDGTGARLTITRGDIADLRILNNPPPQPQPPTHSDPAVISYANATAGASSSSSTPKHHGKPIPTAPAAMQASLSGGGASKKSSAKKNGTKTPDTHAGKSTGKAGKGKRSTTNTESDLEEDFDFDKAMKGFDKKKIWEEIRTSDKSDPSLLLVSHNRKMAEGGNGQEKLAWDEPVLDPSSPPSSSSIGKQNGSNKQANHSLSMSNVQSELDQVRGNTLQKDLELSKLRDQVRDYQTRIFLLESLSGLEMSAQKEEKWNVTLYESANAHSEAKRHAHKNAPSPHKGVLTVSIAHAGDRLRYLGPVKHLSDETVIERLPSQYRGNEIGLKPETASLFFRRVRDAIQAPSSTA</sequence>
<dbReference type="PANTHER" id="PTHR13612">
    <property type="entry name" value="ENHANCER OF MRNA-DECAPPING PROTEIN 3"/>
    <property type="match status" value="1"/>
</dbReference>
<dbReference type="AlphaFoldDB" id="A0A316VKE8"/>
<keyword evidence="4" id="KW-1185">Reference proteome</keyword>
<protein>
    <recommendedName>
        <fullName evidence="2">DFDF domain-containing protein</fullName>
    </recommendedName>
</protein>
<dbReference type="InterPro" id="IPR025762">
    <property type="entry name" value="DFDF"/>
</dbReference>
<feature type="region of interest" description="Disordered" evidence="1">
    <location>
        <begin position="54"/>
        <end position="73"/>
    </location>
</feature>
<dbReference type="PANTHER" id="PTHR13612:SF0">
    <property type="entry name" value="ENHANCER OF MRNA-DECAPPING PROTEIN 3"/>
    <property type="match status" value="1"/>
</dbReference>
<dbReference type="SMART" id="SM01271">
    <property type="entry name" value="LSM14"/>
    <property type="match status" value="1"/>
</dbReference>
<evidence type="ECO:0000313" key="3">
    <source>
        <dbReference type="EMBL" id="PWN36803.1"/>
    </source>
</evidence>
<dbReference type="SMART" id="SM01199">
    <property type="entry name" value="FDF"/>
    <property type="match status" value="1"/>
</dbReference>
<dbReference type="GO" id="GO:0003729">
    <property type="term" value="F:mRNA binding"/>
    <property type="evidence" value="ECO:0007669"/>
    <property type="project" value="TreeGrafter"/>
</dbReference>
<feature type="region of interest" description="Disordered" evidence="1">
    <location>
        <begin position="196"/>
        <end position="234"/>
    </location>
</feature>
<evidence type="ECO:0000313" key="4">
    <source>
        <dbReference type="Proteomes" id="UP000245771"/>
    </source>
</evidence>
<feature type="region of interest" description="Disordered" evidence="1">
    <location>
        <begin position="81"/>
        <end position="152"/>
    </location>
</feature>
<name>A0A316VKE8_9BASI</name>
<dbReference type="GO" id="GO:0033962">
    <property type="term" value="P:P-body assembly"/>
    <property type="evidence" value="ECO:0007669"/>
    <property type="project" value="TreeGrafter"/>
</dbReference>
<feature type="domain" description="DFDF" evidence="2">
    <location>
        <begin position="145"/>
        <end position="181"/>
    </location>
</feature>
<dbReference type="Gene3D" id="2.30.30.100">
    <property type="match status" value="1"/>
</dbReference>
<dbReference type="Proteomes" id="UP000245771">
    <property type="component" value="Unassembled WGS sequence"/>
</dbReference>
<organism evidence="3 4">
    <name type="scientific">Meira miltonrushii</name>
    <dbReference type="NCBI Taxonomy" id="1280837"/>
    <lineage>
        <taxon>Eukaryota</taxon>
        <taxon>Fungi</taxon>
        <taxon>Dikarya</taxon>
        <taxon>Basidiomycota</taxon>
        <taxon>Ustilaginomycotina</taxon>
        <taxon>Exobasidiomycetes</taxon>
        <taxon>Exobasidiales</taxon>
        <taxon>Brachybasidiaceae</taxon>
        <taxon>Meira</taxon>
    </lineage>
</organism>
<reference evidence="3 4" key="1">
    <citation type="journal article" date="2018" name="Mol. Biol. Evol.">
        <title>Broad Genomic Sampling Reveals a Smut Pathogenic Ancestry of the Fungal Clade Ustilaginomycotina.</title>
        <authorList>
            <person name="Kijpornyongpan T."/>
            <person name="Mondo S.J."/>
            <person name="Barry K."/>
            <person name="Sandor L."/>
            <person name="Lee J."/>
            <person name="Lipzen A."/>
            <person name="Pangilinan J."/>
            <person name="LaButti K."/>
            <person name="Hainaut M."/>
            <person name="Henrissat B."/>
            <person name="Grigoriev I.V."/>
            <person name="Spatafora J.W."/>
            <person name="Aime M.C."/>
        </authorList>
    </citation>
    <scope>NUCLEOTIDE SEQUENCE [LARGE SCALE GENOMIC DNA]</scope>
    <source>
        <strain evidence="3 4">MCA 3882</strain>
    </source>
</reference>
<dbReference type="GO" id="GO:0031087">
    <property type="term" value="P:deadenylation-independent decapping of nuclear-transcribed mRNA"/>
    <property type="evidence" value="ECO:0007669"/>
    <property type="project" value="TreeGrafter"/>
</dbReference>
<feature type="compositionally biased region" description="Low complexity" evidence="1">
    <location>
        <begin position="81"/>
        <end position="90"/>
    </location>
</feature>
<accession>A0A316VKE8</accession>
<dbReference type="RefSeq" id="XP_025357105.1">
    <property type="nucleotide sequence ID" value="XM_025498085.1"/>
</dbReference>
<dbReference type="OrthoDB" id="10030313at2759"/>
<gene>
    <name evidence="3" type="ORF">FA14DRAFT_159161</name>
</gene>
<feature type="compositionally biased region" description="Pro residues" evidence="1">
    <location>
        <begin position="59"/>
        <end position="69"/>
    </location>
</feature>
<feature type="compositionally biased region" description="Polar residues" evidence="1">
    <location>
        <begin position="222"/>
        <end position="234"/>
    </location>
</feature>
<dbReference type="GO" id="GO:0000932">
    <property type="term" value="C:P-body"/>
    <property type="evidence" value="ECO:0007669"/>
    <property type="project" value="TreeGrafter"/>
</dbReference>
<dbReference type="Pfam" id="PF09532">
    <property type="entry name" value="FDF"/>
    <property type="match status" value="1"/>
</dbReference>
<dbReference type="EMBL" id="KZ819602">
    <property type="protein sequence ID" value="PWN36803.1"/>
    <property type="molecule type" value="Genomic_DNA"/>
</dbReference>
<dbReference type="GeneID" id="37019866"/>
<evidence type="ECO:0000256" key="1">
    <source>
        <dbReference type="SAM" id="MobiDB-lite"/>
    </source>
</evidence>